<reference evidence="2" key="1">
    <citation type="submission" date="2025-08" db="UniProtKB">
        <authorList>
            <consortium name="Ensembl"/>
        </authorList>
    </citation>
    <scope>IDENTIFICATION</scope>
</reference>
<dbReference type="AlphaFoldDB" id="A0A8C9XCW3"/>
<evidence type="ECO:0000313" key="2">
    <source>
        <dbReference type="Ensembl" id="ENSSLUP00000009232.1"/>
    </source>
</evidence>
<dbReference type="Ensembl" id="ENSSLUT00000009528.1">
    <property type="protein sequence ID" value="ENSSLUP00000009232.1"/>
    <property type="gene ID" value="ENSSLUG00000004346.1"/>
</dbReference>
<evidence type="ECO:0000256" key="1">
    <source>
        <dbReference type="SAM" id="Phobius"/>
    </source>
</evidence>
<keyword evidence="3" id="KW-1185">Reference proteome</keyword>
<protein>
    <submittedName>
        <fullName evidence="2">Uncharacterized protein</fullName>
    </submittedName>
</protein>
<accession>A0A8C9XCW3</accession>
<sequence length="115" mass="13088">LPNYRNGMTDSVTSFLGSWGPFQRRIFFALACSILPNEFIGAYIVFIGDTPLHDSCSRLNLDIVRNYSQNKIIPNVSEIPLESCLDGWTYSKEINQSTIVTFIMFIRFLQSNGIK</sequence>
<evidence type="ECO:0000313" key="3">
    <source>
        <dbReference type="Proteomes" id="UP000694568"/>
    </source>
</evidence>
<reference evidence="2" key="2">
    <citation type="submission" date="2025-09" db="UniProtKB">
        <authorList>
            <consortium name="Ensembl"/>
        </authorList>
    </citation>
    <scope>IDENTIFICATION</scope>
</reference>
<dbReference type="GeneTree" id="ENSGT00940000167667"/>
<name>A0A8C9XCW3_SANLU</name>
<keyword evidence="1" id="KW-0812">Transmembrane</keyword>
<keyword evidence="1" id="KW-1133">Transmembrane helix</keyword>
<dbReference type="Proteomes" id="UP000694568">
    <property type="component" value="Unplaced"/>
</dbReference>
<keyword evidence="1" id="KW-0472">Membrane</keyword>
<organism evidence="2 3">
    <name type="scientific">Sander lucioperca</name>
    <name type="common">Pike-perch</name>
    <name type="synonym">Perca lucioperca</name>
    <dbReference type="NCBI Taxonomy" id="283035"/>
    <lineage>
        <taxon>Eukaryota</taxon>
        <taxon>Metazoa</taxon>
        <taxon>Chordata</taxon>
        <taxon>Craniata</taxon>
        <taxon>Vertebrata</taxon>
        <taxon>Euteleostomi</taxon>
        <taxon>Actinopterygii</taxon>
        <taxon>Neopterygii</taxon>
        <taxon>Teleostei</taxon>
        <taxon>Neoteleostei</taxon>
        <taxon>Acanthomorphata</taxon>
        <taxon>Eupercaria</taxon>
        <taxon>Perciformes</taxon>
        <taxon>Percoidei</taxon>
        <taxon>Percidae</taxon>
        <taxon>Luciopercinae</taxon>
        <taxon>Sander</taxon>
    </lineage>
</organism>
<proteinExistence type="predicted"/>
<feature type="transmembrane region" description="Helical" evidence="1">
    <location>
        <begin position="26"/>
        <end position="48"/>
    </location>
</feature>